<feature type="transmembrane region" description="Helical" evidence="6">
    <location>
        <begin position="200"/>
        <end position="220"/>
    </location>
</feature>
<protein>
    <submittedName>
        <fullName evidence="7">Uncharacterized protein</fullName>
    </submittedName>
</protein>
<comment type="caution">
    <text evidence="7">The sequence shown here is derived from an EMBL/GenBank/DDBJ whole genome shotgun (WGS) entry which is preliminary data.</text>
</comment>
<dbReference type="EMBL" id="BAABJP010000051">
    <property type="protein sequence ID" value="GAA5172136.1"/>
    <property type="molecule type" value="Genomic_DNA"/>
</dbReference>
<dbReference type="PIRSF" id="PIRSF035875">
    <property type="entry name" value="RNase_BN"/>
    <property type="match status" value="1"/>
</dbReference>
<dbReference type="Pfam" id="PF03631">
    <property type="entry name" value="Virul_fac_BrkB"/>
    <property type="match status" value="1"/>
</dbReference>
<organism evidence="7 8">
    <name type="scientific">Pseudonocardia eucalypti</name>
    <dbReference type="NCBI Taxonomy" id="648755"/>
    <lineage>
        <taxon>Bacteria</taxon>
        <taxon>Bacillati</taxon>
        <taxon>Actinomycetota</taxon>
        <taxon>Actinomycetes</taxon>
        <taxon>Pseudonocardiales</taxon>
        <taxon>Pseudonocardiaceae</taxon>
        <taxon>Pseudonocardia</taxon>
    </lineage>
</organism>
<dbReference type="PANTHER" id="PTHR30213:SF0">
    <property type="entry name" value="UPF0761 MEMBRANE PROTEIN YIHY"/>
    <property type="match status" value="1"/>
</dbReference>
<dbReference type="InterPro" id="IPR017039">
    <property type="entry name" value="Virul_fac_BrkB"/>
</dbReference>
<evidence type="ECO:0000256" key="2">
    <source>
        <dbReference type="ARBA" id="ARBA00022475"/>
    </source>
</evidence>
<evidence type="ECO:0000256" key="5">
    <source>
        <dbReference type="ARBA" id="ARBA00023136"/>
    </source>
</evidence>
<comment type="subcellular location">
    <subcellularLocation>
        <location evidence="1">Cell membrane</location>
        <topology evidence="1">Multi-pass membrane protein</topology>
    </subcellularLocation>
</comment>
<keyword evidence="3 6" id="KW-0812">Transmembrane</keyword>
<proteinExistence type="predicted"/>
<name>A0ABP9R6B9_9PSEU</name>
<keyword evidence="5 6" id="KW-0472">Membrane</keyword>
<feature type="transmembrane region" description="Helical" evidence="6">
    <location>
        <begin position="232"/>
        <end position="255"/>
    </location>
</feature>
<evidence type="ECO:0000256" key="1">
    <source>
        <dbReference type="ARBA" id="ARBA00004651"/>
    </source>
</evidence>
<feature type="transmembrane region" description="Helical" evidence="6">
    <location>
        <begin position="117"/>
        <end position="137"/>
    </location>
</feature>
<keyword evidence="8" id="KW-1185">Reference proteome</keyword>
<reference evidence="8" key="1">
    <citation type="journal article" date="2019" name="Int. J. Syst. Evol. Microbiol.">
        <title>The Global Catalogue of Microorganisms (GCM) 10K type strain sequencing project: providing services to taxonomists for standard genome sequencing and annotation.</title>
        <authorList>
            <consortium name="The Broad Institute Genomics Platform"/>
            <consortium name="The Broad Institute Genome Sequencing Center for Infectious Disease"/>
            <person name="Wu L."/>
            <person name="Ma J."/>
        </authorList>
    </citation>
    <scope>NUCLEOTIDE SEQUENCE [LARGE SCALE GENOMIC DNA]</scope>
    <source>
        <strain evidence="8">JCM 18303</strain>
    </source>
</reference>
<dbReference type="RefSeq" id="WP_185065132.1">
    <property type="nucleotide sequence ID" value="NZ_BAABJP010000051.1"/>
</dbReference>
<dbReference type="PANTHER" id="PTHR30213">
    <property type="entry name" value="INNER MEMBRANE PROTEIN YHJD"/>
    <property type="match status" value="1"/>
</dbReference>
<gene>
    <name evidence="7" type="ORF">GCM10023321_71580</name>
</gene>
<evidence type="ECO:0000313" key="8">
    <source>
        <dbReference type="Proteomes" id="UP001428817"/>
    </source>
</evidence>
<dbReference type="Proteomes" id="UP001428817">
    <property type="component" value="Unassembled WGS sequence"/>
</dbReference>
<keyword evidence="4 6" id="KW-1133">Transmembrane helix</keyword>
<feature type="transmembrane region" description="Helical" evidence="6">
    <location>
        <begin position="267"/>
        <end position="289"/>
    </location>
</feature>
<feature type="transmembrane region" description="Helical" evidence="6">
    <location>
        <begin position="157"/>
        <end position="180"/>
    </location>
</feature>
<sequence>MRTQTNAEADVAEQGAEAIPGSPVRRMIVRTLSKSWNDGIFSMAAQAAYWEALSLPPLLLGLLGSMGYVTGWFGQESLIAVQHGLIRFADTIFTGEVVSQAIEPTVIDILSKGRADIISIGFPIALFAGSSAISSLVDSITFAHEQYSIRHPVWQRIFALLIYLLALVLMVVTFPLVALGPELLGKVLPGSWTPTILNLINVYYTPTVVLVVVLGLTTLYKVALPRSLPWRRLLPGALLAMAVFTISATGLRFYIATITETGFTYGALATPVALLLFAFLIGFAVVLGAQLNNAIQETWPVRPSMGRRKLQRLLGLRRLGRLLAQER</sequence>
<evidence type="ECO:0000313" key="7">
    <source>
        <dbReference type="EMBL" id="GAA5172136.1"/>
    </source>
</evidence>
<evidence type="ECO:0000256" key="6">
    <source>
        <dbReference type="SAM" id="Phobius"/>
    </source>
</evidence>
<evidence type="ECO:0000256" key="4">
    <source>
        <dbReference type="ARBA" id="ARBA00022989"/>
    </source>
</evidence>
<evidence type="ECO:0000256" key="3">
    <source>
        <dbReference type="ARBA" id="ARBA00022692"/>
    </source>
</evidence>
<keyword evidence="2" id="KW-1003">Cell membrane</keyword>
<accession>A0ABP9R6B9</accession>